<sequence>MDKTVDRAARTLSQRRSVAPADAQALPQTRPAPVYGGDNTALRLALDLSPVPAFVITGPSTIQMCNDAAQQLFAGATQALIGRDLMALLPKAPQRASLTASLARSGAHALAAPFDILAADGPISAHLHITPLQIGEEQVSYMTCRPLTSPDHSQRHLADALNAAGAAIMMVAEDGTVELVNDAACRLLAGTESQLVGSCVDDYVPQISRQAHARYRAGHALSHRTHAMAGGRSLKALGLDRQETSVEISLSQIDLPDGPRVLVTLVDITNRLEHERQITARNDHLAALNEELTQFAYSASHDLRAPLATIAGLLELCLEDLDAGELSETRHNITDALKTSRRNIHKVEAVLTLARAGLSPVAEEVIDLPRLVAACWDDLPADGRPKPAITVEMDGPSCVRTERQTLSTVIENVLSNACRFQNPDIAENWVQVRLRTLDGAVSILIGDNGVGIPEADQPRVFEMFRRSTHSKGHGLGLALVQKNVLRLGGTIVLCSSPERTDFIFSFPMMEVTE</sequence>
<dbReference type="InterPro" id="IPR036890">
    <property type="entry name" value="HATPase_C_sf"/>
</dbReference>
<name>A0A7L9WGY7_9RHOB</name>
<dbReference type="PANTHER" id="PTHR42878">
    <property type="entry name" value="TWO-COMPONENT HISTIDINE KINASE"/>
    <property type="match status" value="1"/>
</dbReference>
<dbReference type="GO" id="GO:0016020">
    <property type="term" value="C:membrane"/>
    <property type="evidence" value="ECO:0007669"/>
    <property type="project" value="UniProtKB-SubCell"/>
</dbReference>
<evidence type="ECO:0000256" key="5">
    <source>
        <dbReference type="ARBA" id="ARBA00022777"/>
    </source>
</evidence>
<dbReference type="InterPro" id="IPR003661">
    <property type="entry name" value="HisK_dim/P_dom"/>
</dbReference>
<comment type="catalytic activity">
    <reaction evidence="1">
        <text>ATP + protein L-histidine = ADP + protein N-phospho-L-histidine.</text>
        <dbReference type="EC" id="2.7.13.3"/>
    </reaction>
</comment>
<dbReference type="SMART" id="SM00388">
    <property type="entry name" value="HisKA"/>
    <property type="match status" value="1"/>
</dbReference>
<dbReference type="PROSITE" id="PS50112">
    <property type="entry name" value="PAS"/>
    <property type="match status" value="1"/>
</dbReference>
<dbReference type="SUPFAM" id="SSF55874">
    <property type="entry name" value="ATPase domain of HSP90 chaperone/DNA topoisomerase II/histidine kinase"/>
    <property type="match status" value="1"/>
</dbReference>
<dbReference type="Gene3D" id="3.30.450.20">
    <property type="entry name" value="PAS domain"/>
    <property type="match status" value="2"/>
</dbReference>
<keyword evidence="11" id="KW-1185">Reference proteome</keyword>
<dbReference type="SMART" id="SM00091">
    <property type="entry name" value="PAS"/>
    <property type="match status" value="2"/>
</dbReference>
<dbReference type="Pfam" id="PF08448">
    <property type="entry name" value="PAS_4"/>
    <property type="match status" value="1"/>
</dbReference>
<feature type="region of interest" description="Disordered" evidence="7">
    <location>
        <begin position="1"/>
        <end position="34"/>
    </location>
</feature>
<evidence type="ECO:0000256" key="1">
    <source>
        <dbReference type="ARBA" id="ARBA00000085"/>
    </source>
</evidence>
<feature type="domain" description="Histidine kinase" evidence="8">
    <location>
        <begin position="298"/>
        <end position="510"/>
    </location>
</feature>
<dbReference type="Pfam" id="PF00989">
    <property type="entry name" value="PAS"/>
    <property type="match status" value="1"/>
</dbReference>
<dbReference type="Gene3D" id="3.30.565.10">
    <property type="entry name" value="Histidine kinase-like ATPase, C-terminal domain"/>
    <property type="match status" value="1"/>
</dbReference>
<dbReference type="Gene3D" id="1.10.287.130">
    <property type="match status" value="1"/>
</dbReference>
<dbReference type="RefSeq" id="WP_193081891.1">
    <property type="nucleotide sequence ID" value="NZ_CP045201.1"/>
</dbReference>
<evidence type="ECO:0000259" key="8">
    <source>
        <dbReference type="PROSITE" id="PS50109"/>
    </source>
</evidence>
<reference evidence="10 11" key="1">
    <citation type="submission" date="2019-10" db="EMBL/GenBank/DDBJ databases">
        <title>Pseudopuniceibacterium sp. HQ09 islated from Antarctica.</title>
        <authorList>
            <person name="Liao L."/>
            <person name="Su S."/>
            <person name="Chen B."/>
            <person name="Yu Y."/>
        </authorList>
    </citation>
    <scope>NUCLEOTIDE SEQUENCE [LARGE SCALE GENOMIC DNA]</scope>
    <source>
        <strain evidence="10 11">HQ09</strain>
    </source>
</reference>
<dbReference type="EMBL" id="CP045201">
    <property type="protein sequence ID" value="QOL79621.1"/>
    <property type="molecule type" value="Genomic_DNA"/>
</dbReference>
<keyword evidence="4" id="KW-0808">Transferase</keyword>
<dbReference type="InterPro" id="IPR005467">
    <property type="entry name" value="His_kinase_dom"/>
</dbReference>
<dbReference type="CDD" id="cd00082">
    <property type="entry name" value="HisKA"/>
    <property type="match status" value="1"/>
</dbReference>
<organism evidence="10 11">
    <name type="scientific">Pseudooceanicola spongiae</name>
    <dbReference type="NCBI Taxonomy" id="2613965"/>
    <lineage>
        <taxon>Bacteria</taxon>
        <taxon>Pseudomonadati</taxon>
        <taxon>Pseudomonadota</taxon>
        <taxon>Alphaproteobacteria</taxon>
        <taxon>Rhodobacterales</taxon>
        <taxon>Paracoccaceae</taxon>
        <taxon>Pseudooceanicola</taxon>
    </lineage>
</organism>
<accession>A0A7L9WGY7</accession>
<dbReference type="InterPro" id="IPR036097">
    <property type="entry name" value="HisK_dim/P_sf"/>
</dbReference>
<dbReference type="NCBIfam" id="TIGR00229">
    <property type="entry name" value="sensory_box"/>
    <property type="match status" value="1"/>
</dbReference>
<dbReference type="InterPro" id="IPR050351">
    <property type="entry name" value="BphY/WalK/GraS-like"/>
</dbReference>
<dbReference type="InterPro" id="IPR003594">
    <property type="entry name" value="HATPase_dom"/>
</dbReference>
<dbReference type="InterPro" id="IPR013656">
    <property type="entry name" value="PAS_4"/>
</dbReference>
<protein>
    <recommendedName>
        <fullName evidence="2">histidine kinase</fullName>
        <ecNumber evidence="2">2.7.13.3</ecNumber>
    </recommendedName>
</protein>
<dbReference type="GO" id="GO:0006355">
    <property type="term" value="P:regulation of DNA-templated transcription"/>
    <property type="evidence" value="ECO:0007669"/>
    <property type="project" value="InterPro"/>
</dbReference>
<dbReference type="GO" id="GO:0030295">
    <property type="term" value="F:protein kinase activator activity"/>
    <property type="evidence" value="ECO:0007669"/>
    <property type="project" value="TreeGrafter"/>
</dbReference>
<feature type="domain" description="PAS" evidence="9">
    <location>
        <begin position="153"/>
        <end position="197"/>
    </location>
</feature>
<dbReference type="EC" id="2.7.13.3" evidence="2"/>
<evidence type="ECO:0000256" key="2">
    <source>
        <dbReference type="ARBA" id="ARBA00012438"/>
    </source>
</evidence>
<dbReference type="KEGG" id="pshq:F3W81_01510"/>
<dbReference type="Pfam" id="PF00512">
    <property type="entry name" value="HisKA"/>
    <property type="match status" value="1"/>
</dbReference>
<dbReference type="SMART" id="SM00387">
    <property type="entry name" value="HATPase_c"/>
    <property type="match status" value="1"/>
</dbReference>
<dbReference type="Proteomes" id="UP000594118">
    <property type="component" value="Chromosome"/>
</dbReference>
<evidence type="ECO:0000256" key="7">
    <source>
        <dbReference type="SAM" id="MobiDB-lite"/>
    </source>
</evidence>
<proteinExistence type="predicted"/>
<keyword evidence="3" id="KW-0597">Phosphoprotein</keyword>
<dbReference type="InterPro" id="IPR000014">
    <property type="entry name" value="PAS"/>
</dbReference>
<dbReference type="InterPro" id="IPR004358">
    <property type="entry name" value="Sig_transdc_His_kin-like_C"/>
</dbReference>
<gene>
    <name evidence="10" type="ORF">F3W81_01510</name>
</gene>
<evidence type="ECO:0000256" key="3">
    <source>
        <dbReference type="ARBA" id="ARBA00022553"/>
    </source>
</evidence>
<dbReference type="PROSITE" id="PS50109">
    <property type="entry name" value="HIS_KIN"/>
    <property type="match status" value="1"/>
</dbReference>
<evidence type="ECO:0000256" key="4">
    <source>
        <dbReference type="ARBA" id="ARBA00022679"/>
    </source>
</evidence>
<dbReference type="GO" id="GO:0000156">
    <property type="term" value="F:phosphorelay response regulator activity"/>
    <property type="evidence" value="ECO:0007669"/>
    <property type="project" value="TreeGrafter"/>
</dbReference>
<dbReference type="CDD" id="cd00075">
    <property type="entry name" value="HATPase"/>
    <property type="match status" value="1"/>
</dbReference>
<keyword evidence="5" id="KW-0418">Kinase</keyword>
<dbReference type="CDD" id="cd00130">
    <property type="entry name" value="PAS"/>
    <property type="match status" value="1"/>
</dbReference>
<dbReference type="PANTHER" id="PTHR42878:SF15">
    <property type="entry name" value="BACTERIOPHYTOCHROME"/>
    <property type="match status" value="1"/>
</dbReference>
<dbReference type="AlphaFoldDB" id="A0A7L9WGY7"/>
<evidence type="ECO:0000259" key="9">
    <source>
        <dbReference type="PROSITE" id="PS50112"/>
    </source>
</evidence>
<dbReference type="SUPFAM" id="SSF55785">
    <property type="entry name" value="PYP-like sensor domain (PAS domain)"/>
    <property type="match status" value="2"/>
</dbReference>
<dbReference type="InterPro" id="IPR035965">
    <property type="entry name" value="PAS-like_dom_sf"/>
</dbReference>
<dbReference type="GO" id="GO:0000155">
    <property type="term" value="F:phosphorelay sensor kinase activity"/>
    <property type="evidence" value="ECO:0007669"/>
    <property type="project" value="InterPro"/>
</dbReference>
<dbReference type="Pfam" id="PF02518">
    <property type="entry name" value="HATPase_c"/>
    <property type="match status" value="1"/>
</dbReference>
<evidence type="ECO:0000313" key="10">
    <source>
        <dbReference type="EMBL" id="QOL79621.1"/>
    </source>
</evidence>
<keyword evidence="6" id="KW-0472">Membrane</keyword>
<dbReference type="SUPFAM" id="SSF47384">
    <property type="entry name" value="Homodimeric domain of signal transducing histidine kinase"/>
    <property type="match status" value="1"/>
</dbReference>
<dbReference type="InterPro" id="IPR013767">
    <property type="entry name" value="PAS_fold"/>
</dbReference>
<dbReference type="GO" id="GO:0007234">
    <property type="term" value="P:osmosensory signaling via phosphorelay pathway"/>
    <property type="evidence" value="ECO:0007669"/>
    <property type="project" value="TreeGrafter"/>
</dbReference>
<evidence type="ECO:0000313" key="11">
    <source>
        <dbReference type="Proteomes" id="UP000594118"/>
    </source>
</evidence>
<dbReference type="PRINTS" id="PR00344">
    <property type="entry name" value="BCTRLSENSOR"/>
</dbReference>
<evidence type="ECO:0000256" key="6">
    <source>
        <dbReference type="ARBA" id="ARBA00023136"/>
    </source>
</evidence>